<keyword evidence="2" id="KW-1185">Reference proteome</keyword>
<accession>A0A4R5DVL0</accession>
<dbReference type="EMBL" id="SMFL01000001">
    <property type="protein sequence ID" value="TDE18592.1"/>
    <property type="molecule type" value="Genomic_DNA"/>
</dbReference>
<name>A0A4R5DVL0_9BACT</name>
<sequence length="66" mass="7361">MAIIETVKMLTREEALQEGIEKGADKRSYEVVTKLLLSGKFSISEIANFAGVTETFVRKVRKDNGL</sequence>
<comment type="caution">
    <text evidence="1">The sequence shown here is derived from an EMBL/GenBank/DDBJ whole genome shotgun (WGS) entry which is preliminary data.</text>
</comment>
<dbReference type="AlphaFoldDB" id="A0A4R5DVL0"/>
<organism evidence="1 2">
    <name type="scientific">Dyadobacter psychrotolerans</name>
    <dbReference type="NCBI Taxonomy" id="2541721"/>
    <lineage>
        <taxon>Bacteria</taxon>
        <taxon>Pseudomonadati</taxon>
        <taxon>Bacteroidota</taxon>
        <taxon>Cytophagia</taxon>
        <taxon>Cytophagales</taxon>
        <taxon>Spirosomataceae</taxon>
        <taxon>Dyadobacter</taxon>
    </lineage>
</organism>
<reference evidence="1 2" key="1">
    <citation type="submission" date="2019-03" db="EMBL/GenBank/DDBJ databases">
        <title>Dyadobacter AR-3-6 sp. nov., isolated from arctic soil.</title>
        <authorList>
            <person name="Chaudhary D.K."/>
        </authorList>
    </citation>
    <scope>NUCLEOTIDE SEQUENCE [LARGE SCALE GENOMIC DNA]</scope>
    <source>
        <strain evidence="1 2">AR-3-6</strain>
    </source>
</reference>
<gene>
    <name evidence="1" type="ORF">E0F88_03375</name>
</gene>
<evidence type="ECO:0000313" key="2">
    <source>
        <dbReference type="Proteomes" id="UP000294850"/>
    </source>
</evidence>
<protein>
    <recommendedName>
        <fullName evidence="3">Helix-turn-helix domain-containing protein</fullName>
    </recommendedName>
</protein>
<proteinExistence type="predicted"/>
<dbReference type="Gene3D" id="1.10.10.60">
    <property type="entry name" value="Homeodomain-like"/>
    <property type="match status" value="1"/>
</dbReference>
<dbReference type="RefSeq" id="WP_131956645.1">
    <property type="nucleotide sequence ID" value="NZ_SMFL01000001.1"/>
</dbReference>
<dbReference type="Proteomes" id="UP000294850">
    <property type="component" value="Unassembled WGS sequence"/>
</dbReference>
<evidence type="ECO:0000313" key="1">
    <source>
        <dbReference type="EMBL" id="TDE18592.1"/>
    </source>
</evidence>
<dbReference type="OrthoDB" id="935030at2"/>
<evidence type="ECO:0008006" key="3">
    <source>
        <dbReference type="Google" id="ProtNLM"/>
    </source>
</evidence>